<evidence type="ECO:0000313" key="1">
    <source>
        <dbReference type="EMBL" id="KAI3687068.1"/>
    </source>
</evidence>
<gene>
    <name evidence="1" type="ORF">L1987_80759</name>
</gene>
<reference evidence="1 2" key="2">
    <citation type="journal article" date="2022" name="Mol. Ecol. Resour.">
        <title>The genomes of chicory, endive, great burdock and yacon provide insights into Asteraceae paleo-polyploidization history and plant inulin production.</title>
        <authorList>
            <person name="Fan W."/>
            <person name="Wang S."/>
            <person name="Wang H."/>
            <person name="Wang A."/>
            <person name="Jiang F."/>
            <person name="Liu H."/>
            <person name="Zhao H."/>
            <person name="Xu D."/>
            <person name="Zhang Y."/>
        </authorList>
    </citation>
    <scope>NUCLEOTIDE SEQUENCE [LARGE SCALE GENOMIC DNA]</scope>
    <source>
        <strain evidence="2">cv. Yunnan</strain>
        <tissue evidence="1">Leaves</tissue>
    </source>
</reference>
<keyword evidence="2" id="KW-1185">Reference proteome</keyword>
<comment type="caution">
    <text evidence="1">The sequence shown here is derived from an EMBL/GenBank/DDBJ whole genome shotgun (WGS) entry which is preliminary data.</text>
</comment>
<organism evidence="1 2">
    <name type="scientific">Smallanthus sonchifolius</name>
    <dbReference type="NCBI Taxonomy" id="185202"/>
    <lineage>
        <taxon>Eukaryota</taxon>
        <taxon>Viridiplantae</taxon>
        <taxon>Streptophyta</taxon>
        <taxon>Embryophyta</taxon>
        <taxon>Tracheophyta</taxon>
        <taxon>Spermatophyta</taxon>
        <taxon>Magnoliopsida</taxon>
        <taxon>eudicotyledons</taxon>
        <taxon>Gunneridae</taxon>
        <taxon>Pentapetalae</taxon>
        <taxon>asterids</taxon>
        <taxon>campanulids</taxon>
        <taxon>Asterales</taxon>
        <taxon>Asteraceae</taxon>
        <taxon>Asteroideae</taxon>
        <taxon>Heliantheae alliance</taxon>
        <taxon>Millerieae</taxon>
        <taxon>Smallanthus</taxon>
    </lineage>
</organism>
<dbReference type="EMBL" id="CM042044">
    <property type="protein sequence ID" value="KAI3687068.1"/>
    <property type="molecule type" value="Genomic_DNA"/>
</dbReference>
<protein>
    <submittedName>
        <fullName evidence="1">Uncharacterized protein</fullName>
    </submittedName>
</protein>
<sequence length="499" mass="55856">MDMSSDVYSFLLKALVKEGRDISWYPVRVSAAGAIAQLVENEFYPPEWLPILQIVADRITRDNDEEPSIMFELLKTLVEAGADVVAPHIPHIVSVLAQHILKHIPLIPEPWPQEVERGFTALSVMAQHWEGSLPDDATSNAVIAAGRSTIAKAFTDLLQVAWLIPAENENEVPESPPSCCIDDSSTLLTFIMSDVHENDAVQKHNKVSLMNFIRGSTSQHSIIEGICGFVSNAFSQYPSVIYRASSSVHILVHLLTCSPEEEHIMHAVTASFTRDAFSCFKEKQSKYSPVWKPLLLAICSCYLRYPEIVEKTLEEDQHHCLRAWAVALFSISSTKSEHGLSIYYGVTILPVMTLAKLMTELLMRNQSREGLLWECLVAVMEVSMRLKEVQEGQDIDESDDENASDNDTEGDDEDSDDDDDDDDVHEETEEEFLERCAQAAIELENGTCVEEVAEEDLEQEIELGELDEVDALNIVQSLIERHHQILLQGPKLPPQLVSS</sequence>
<reference evidence="2" key="1">
    <citation type="journal article" date="2022" name="Mol. Ecol. Resour.">
        <title>The genomes of chicory, endive, great burdock and yacon provide insights into Asteraceae palaeo-polyploidization history and plant inulin production.</title>
        <authorList>
            <person name="Fan W."/>
            <person name="Wang S."/>
            <person name="Wang H."/>
            <person name="Wang A."/>
            <person name="Jiang F."/>
            <person name="Liu H."/>
            <person name="Zhao H."/>
            <person name="Xu D."/>
            <person name="Zhang Y."/>
        </authorList>
    </citation>
    <scope>NUCLEOTIDE SEQUENCE [LARGE SCALE GENOMIC DNA]</scope>
    <source>
        <strain evidence="2">cv. Yunnan</strain>
    </source>
</reference>
<accession>A0ACB8YP46</accession>
<proteinExistence type="predicted"/>
<name>A0ACB8YP46_9ASTR</name>
<evidence type="ECO:0000313" key="2">
    <source>
        <dbReference type="Proteomes" id="UP001056120"/>
    </source>
</evidence>
<dbReference type="Proteomes" id="UP001056120">
    <property type="component" value="Linkage Group LG27"/>
</dbReference>